<dbReference type="Gene3D" id="1.10.287.130">
    <property type="match status" value="1"/>
</dbReference>
<comment type="subunit">
    <text evidence="6">Homodimer; disulfide-linked.</text>
</comment>
<evidence type="ECO:0000256" key="6">
    <source>
        <dbReference type="ARBA" id="ARBA00011748"/>
    </source>
</evidence>
<sequence length="497" mass="53518">MTKWWVQSAAAAAASAASAAAAATAASVGCAQMHGQELQPKQKPLAAAAAAAGAAAAAAPAARTGYNPLEEFFEADRNPDEDKPVAYGICSSLLFRVLNVALDLARREAETAVRARNDFLAVMNHEMGTPMHAIIAVSSLLQETELTPEQRLMVETILKSSNLLATLINDVLDLSRLEDGSLQLDIGTFNLHALFKEGLNLIKPIASVKKLLITLSLASDLPEYAVGDEKRLMQTLLNVVGNAVKFSKDGSISLSAFVAKSESLRDPRVPDVFPVKDSGSGINPQDIPKLFTKFAQGQSLATKNSDGPSWTCNLFVNLMEGHIRIESEGLGKGSTAIFVVKLGIPERSNELKLSFVPKGPANHGQTNFLGLKVLVMDDNGVSRSITNGLLVHLGCDVMTVSSEDECLRAITQEHQVVFMDICISGVDGYEIAVRIHEMFSKCHERPLIVALTGNTDRVTKEHCLRVGMDGVILKPVSVDKMRIVLSELLEHRVLFEA</sequence>
<dbReference type="PANTHER" id="PTHR24423:SF615">
    <property type="entry name" value="ETHYLENE RECEPTOR 1"/>
    <property type="match status" value="1"/>
</dbReference>
<dbReference type="EMBL" id="JAVXUO010001209">
    <property type="protein sequence ID" value="KAK2984911.1"/>
    <property type="molecule type" value="Genomic_DNA"/>
</dbReference>
<keyword evidence="15" id="KW-1133">Transmembrane helix</keyword>
<evidence type="ECO:0000259" key="21">
    <source>
        <dbReference type="PROSITE" id="PS50109"/>
    </source>
</evidence>
<dbReference type="AlphaFoldDB" id="A0AA88RST3"/>
<feature type="modified residue" description="4-aspartylphosphate" evidence="19">
    <location>
        <position position="420"/>
    </location>
</feature>
<evidence type="ECO:0000256" key="19">
    <source>
        <dbReference type="PROSITE-ProRule" id="PRU00169"/>
    </source>
</evidence>
<dbReference type="GO" id="GO:0051740">
    <property type="term" value="F:ethylene binding"/>
    <property type="evidence" value="ECO:0007669"/>
    <property type="project" value="TreeGrafter"/>
</dbReference>
<keyword evidence="20" id="KW-0732">Signal</keyword>
<evidence type="ECO:0000256" key="4">
    <source>
        <dbReference type="ARBA" id="ARBA00004477"/>
    </source>
</evidence>
<dbReference type="GO" id="GO:0046872">
    <property type="term" value="F:metal ion binding"/>
    <property type="evidence" value="ECO:0007669"/>
    <property type="project" value="UniProtKB-KW"/>
</dbReference>
<feature type="domain" description="Response regulatory" evidence="22">
    <location>
        <begin position="372"/>
        <end position="489"/>
    </location>
</feature>
<keyword evidence="10" id="KW-0547">Nucleotide-binding</keyword>
<comment type="similarity">
    <text evidence="5">Belongs to the ethylene receptor family.</text>
</comment>
<evidence type="ECO:0000256" key="13">
    <source>
        <dbReference type="ARBA" id="ARBA00022824"/>
    </source>
</evidence>
<evidence type="ECO:0000256" key="20">
    <source>
        <dbReference type="SAM" id="SignalP"/>
    </source>
</evidence>
<keyword evidence="13" id="KW-0256">Endoplasmic reticulum</keyword>
<feature type="chain" id="PRO_5041712247" description="histidine kinase" evidence="20">
    <location>
        <begin position="22"/>
        <end position="497"/>
    </location>
</feature>
<keyword evidence="19" id="KW-0597">Phosphoprotein</keyword>
<evidence type="ECO:0000256" key="2">
    <source>
        <dbReference type="ARBA" id="ARBA00001935"/>
    </source>
</evidence>
<dbReference type="FunFam" id="3.30.565.10:FF:000030">
    <property type="entry name" value="Ethylene receptor 1"/>
    <property type="match status" value="1"/>
</dbReference>
<dbReference type="GO" id="GO:0005789">
    <property type="term" value="C:endoplasmic reticulum membrane"/>
    <property type="evidence" value="ECO:0007669"/>
    <property type="project" value="UniProtKB-SubCell"/>
</dbReference>
<dbReference type="Gene3D" id="3.30.565.10">
    <property type="entry name" value="Histidine kinase-like ATPase, C-terminal domain"/>
    <property type="match status" value="1"/>
</dbReference>
<comment type="catalytic activity">
    <reaction evidence="1">
        <text>ATP + protein L-histidine = ADP + protein N-phospho-L-histidine.</text>
        <dbReference type="EC" id="2.7.13.3"/>
    </reaction>
</comment>
<gene>
    <name evidence="23" type="ORF">RJ640_003003</name>
</gene>
<evidence type="ECO:0000256" key="18">
    <source>
        <dbReference type="ARBA" id="ARBA00023136"/>
    </source>
</evidence>
<evidence type="ECO:0000256" key="14">
    <source>
        <dbReference type="ARBA" id="ARBA00022840"/>
    </source>
</evidence>
<evidence type="ECO:0000256" key="7">
    <source>
        <dbReference type="ARBA" id="ARBA00012438"/>
    </source>
</evidence>
<dbReference type="Proteomes" id="UP001187471">
    <property type="component" value="Unassembled WGS sequence"/>
</dbReference>
<evidence type="ECO:0000313" key="24">
    <source>
        <dbReference type="Proteomes" id="UP001187471"/>
    </source>
</evidence>
<dbReference type="InterPro" id="IPR036097">
    <property type="entry name" value="HisK_dim/P_sf"/>
</dbReference>
<dbReference type="CDD" id="cd00082">
    <property type="entry name" value="HisKA"/>
    <property type="match status" value="1"/>
</dbReference>
<evidence type="ECO:0000256" key="1">
    <source>
        <dbReference type="ARBA" id="ARBA00000085"/>
    </source>
</evidence>
<evidence type="ECO:0000256" key="5">
    <source>
        <dbReference type="ARBA" id="ARBA00009842"/>
    </source>
</evidence>
<evidence type="ECO:0000256" key="17">
    <source>
        <dbReference type="ARBA" id="ARBA00023012"/>
    </source>
</evidence>
<dbReference type="SMART" id="SM00388">
    <property type="entry name" value="HisKA"/>
    <property type="match status" value="1"/>
</dbReference>
<dbReference type="GO" id="GO:0005524">
    <property type="term" value="F:ATP binding"/>
    <property type="evidence" value="ECO:0007669"/>
    <property type="project" value="UniProtKB-KW"/>
</dbReference>
<dbReference type="Pfam" id="PF00072">
    <property type="entry name" value="Response_reg"/>
    <property type="match status" value="1"/>
</dbReference>
<keyword evidence="9" id="KW-0812">Transmembrane</keyword>
<dbReference type="GO" id="GO:0038199">
    <property type="term" value="F:ethylene receptor activity"/>
    <property type="evidence" value="ECO:0007669"/>
    <property type="project" value="TreeGrafter"/>
</dbReference>
<name>A0AA88RST3_9ASTE</name>
<dbReference type="Pfam" id="PF02518">
    <property type="entry name" value="HATPase_c"/>
    <property type="match status" value="1"/>
</dbReference>
<comment type="function">
    <text evidence="3">May act early in the ethylene signal transduction pathway, possibly as an ethylene receptor, or as a regulator of the pathway.</text>
</comment>
<proteinExistence type="inferred from homology"/>
<dbReference type="FunFam" id="3.40.50.2300:FF:000192">
    <property type="entry name" value="Ethylene receptor"/>
    <property type="match status" value="1"/>
</dbReference>
<dbReference type="InterPro" id="IPR001789">
    <property type="entry name" value="Sig_transdc_resp-reg_receiver"/>
</dbReference>
<dbReference type="SUPFAM" id="SSF52172">
    <property type="entry name" value="CheY-like"/>
    <property type="match status" value="1"/>
</dbReference>
<dbReference type="SMART" id="SM00387">
    <property type="entry name" value="HATPase_c"/>
    <property type="match status" value="1"/>
</dbReference>
<keyword evidence="17" id="KW-0902">Two-component regulatory system</keyword>
<keyword evidence="16" id="KW-0186">Copper</keyword>
<dbReference type="FunFam" id="1.10.287.130:FF:000004">
    <property type="entry name" value="Ethylene receptor 1"/>
    <property type="match status" value="1"/>
</dbReference>
<evidence type="ECO:0000256" key="15">
    <source>
        <dbReference type="ARBA" id="ARBA00022989"/>
    </source>
</evidence>
<dbReference type="CDD" id="cd19933">
    <property type="entry name" value="REC_ETR-like"/>
    <property type="match status" value="1"/>
</dbReference>
<dbReference type="PROSITE" id="PS50110">
    <property type="entry name" value="RESPONSE_REGULATORY"/>
    <property type="match status" value="1"/>
</dbReference>
<dbReference type="InterPro" id="IPR003661">
    <property type="entry name" value="HisK_dim/P_dom"/>
</dbReference>
<feature type="signal peptide" evidence="20">
    <location>
        <begin position="1"/>
        <end position="21"/>
    </location>
</feature>
<dbReference type="InterPro" id="IPR011006">
    <property type="entry name" value="CheY-like_superfamily"/>
</dbReference>
<comment type="caution">
    <text evidence="23">The sequence shown here is derived from an EMBL/GenBank/DDBJ whole genome shotgun (WGS) entry which is preliminary data.</text>
</comment>
<dbReference type="SUPFAM" id="SSF55874">
    <property type="entry name" value="ATPase domain of HSP90 chaperone/DNA topoisomerase II/histidine kinase"/>
    <property type="match status" value="1"/>
</dbReference>
<dbReference type="SUPFAM" id="SSF47384">
    <property type="entry name" value="Homodimeric domain of signal transducing histidine kinase"/>
    <property type="match status" value="1"/>
</dbReference>
<keyword evidence="8" id="KW-0808">Transferase</keyword>
<dbReference type="Gene3D" id="3.40.50.2300">
    <property type="match status" value="1"/>
</dbReference>
<evidence type="ECO:0000256" key="11">
    <source>
        <dbReference type="ARBA" id="ARBA00022745"/>
    </source>
</evidence>
<dbReference type="PROSITE" id="PS51257">
    <property type="entry name" value="PROKAR_LIPOPROTEIN"/>
    <property type="match status" value="1"/>
</dbReference>
<dbReference type="GO" id="GO:0000155">
    <property type="term" value="F:phosphorelay sensor kinase activity"/>
    <property type="evidence" value="ECO:0007669"/>
    <property type="project" value="InterPro"/>
</dbReference>
<dbReference type="InterPro" id="IPR005467">
    <property type="entry name" value="His_kinase_dom"/>
</dbReference>
<dbReference type="PROSITE" id="PS50109">
    <property type="entry name" value="HIS_KIN"/>
    <property type="match status" value="1"/>
</dbReference>
<keyword evidence="11" id="KW-0936">Ethylene signaling pathway</keyword>
<keyword evidence="14" id="KW-0067">ATP-binding</keyword>
<keyword evidence="12" id="KW-0418">Kinase</keyword>
<protein>
    <recommendedName>
        <fullName evidence="7">histidine kinase</fullName>
        <ecNumber evidence="7">2.7.13.3</ecNumber>
    </recommendedName>
</protein>
<accession>A0AA88RST3</accession>
<comment type="subcellular location">
    <subcellularLocation>
        <location evidence="4">Endoplasmic reticulum membrane</location>
        <topology evidence="4">Multi-pass membrane protein</topology>
    </subcellularLocation>
</comment>
<evidence type="ECO:0000256" key="16">
    <source>
        <dbReference type="ARBA" id="ARBA00023008"/>
    </source>
</evidence>
<feature type="domain" description="Histidine kinase" evidence="21">
    <location>
        <begin position="122"/>
        <end position="346"/>
    </location>
</feature>
<evidence type="ECO:0000313" key="23">
    <source>
        <dbReference type="EMBL" id="KAK2984911.1"/>
    </source>
</evidence>
<evidence type="ECO:0000256" key="3">
    <source>
        <dbReference type="ARBA" id="ARBA00003286"/>
    </source>
</evidence>
<organism evidence="23 24">
    <name type="scientific">Escallonia rubra</name>
    <dbReference type="NCBI Taxonomy" id="112253"/>
    <lineage>
        <taxon>Eukaryota</taxon>
        <taxon>Viridiplantae</taxon>
        <taxon>Streptophyta</taxon>
        <taxon>Embryophyta</taxon>
        <taxon>Tracheophyta</taxon>
        <taxon>Spermatophyta</taxon>
        <taxon>Magnoliopsida</taxon>
        <taxon>eudicotyledons</taxon>
        <taxon>Gunneridae</taxon>
        <taxon>Pentapetalae</taxon>
        <taxon>asterids</taxon>
        <taxon>campanulids</taxon>
        <taxon>Escalloniales</taxon>
        <taxon>Escalloniaceae</taxon>
        <taxon>Escallonia</taxon>
    </lineage>
</organism>
<evidence type="ECO:0000256" key="9">
    <source>
        <dbReference type="ARBA" id="ARBA00022692"/>
    </source>
</evidence>
<dbReference type="InterPro" id="IPR036890">
    <property type="entry name" value="HATPase_C_sf"/>
</dbReference>
<evidence type="ECO:0000256" key="8">
    <source>
        <dbReference type="ARBA" id="ARBA00022679"/>
    </source>
</evidence>
<comment type="cofactor">
    <cofactor evidence="2">
        <name>Cu cation</name>
        <dbReference type="ChEBI" id="CHEBI:23378"/>
    </cofactor>
</comment>
<evidence type="ECO:0000256" key="10">
    <source>
        <dbReference type="ARBA" id="ARBA00022741"/>
    </source>
</evidence>
<dbReference type="PANTHER" id="PTHR24423">
    <property type="entry name" value="TWO-COMPONENT SENSOR HISTIDINE KINASE"/>
    <property type="match status" value="1"/>
</dbReference>
<reference evidence="23" key="1">
    <citation type="submission" date="2022-12" db="EMBL/GenBank/DDBJ databases">
        <title>Draft genome assemblies for two species of Escallonia (Escalloniales).</title>
        <authorList>
            <person name="Chanderbali A."/>
            <person name="Dervinis C."/>
            <person name="Anghel I."/>
            <person name="Soltis D."/>
            <person name="Soltis P."/>
            <person name="Zapata F."/>
        </authorList>
    </citation>
    <scope>NUCLEOTIDE SEQUENCE</scope>
    <source>
        <strain evidence="23">UCBG92.1500</strain>
        <tissue evidence="23">Leaf</tissue>
    </source>
</reference>
<keyword evidence="18" id="KW-0472">Membrane</keyword>
<dbReference type="EC" id="2.7.13.3" evidence="7"/>
<dbReference type="InterPro" id="IPR003594">
    <property type="entry name" value="HATPase_dom"/>
</dbReference>
<dbReference type="SMART" id="SM00448">
    <property type="entry name" value="REC"/>
    <property type="match status" value="1"/>
</dbReference>
<dbReference type="Pfam" id="PF00512">
    <property type="entry name" value="HisKA"/>
    <property type="match status" value="1"/>
</dbReference>
<evidence type="ECO:0000259" key="22">
    <source>
        <dbReference type="PROSITE" id="PS50110"/>
    </source>
</evidence>
<evidence type="ECO:0000256" key="12">
    <source>
        <dbReference type="ARBA" id="ARBA00022777"/>
    </source>
</evidence>
<keyword evidence="24" id="KW-1185">Reference proteome</keyword>